<dbReference type="InterPro" id="IPR037229">
    <property type="entry name" value="Ribosomal_bL35_sf"/>
</dbReference>
<dbReference type="Pfam" id="PF01632">
    <property type="entry name" value="Ribosomal_L35p"/>
    <property type="match status" value="1"/>
</dbReference>
<dbReference type="PATRIC" id="fig|1447256.3.peg.2625"/>
<reference evidence="7 8" key="1">
    <citation type="submission" date="2014-01" db="EMBL/GenBank/DDBJ databases">
        <title>Development of a Comparative Genomic Fingerprinting Assay for High Resolution Genotyping of Arcobacter butzleri.</title>
        <authorList>
            <person name="Webb A.L."/>
            <person name="Inglis G.D."/>
            <person name="Kruczkiewicz P."/>
            <person name="Selinger L.B."/>
            <person name="Taboada E.N."/>
        </authorList>
    </citation>
    <scope>NUCLEOTIDE SEQUENCE [LARGE SCALE GENOMIC DNA]</scope>
    <source>
        <strain evidence="7 8">L348</strain>
    </source>
</reference>
<dbReference type="FunFam" id="4.10.410.60:FF:000001">
    <property type="entry name" value="50S ribosomal protein L35"/>
    <property type="match status" value="1"/>
</dbReference>
<dbReference type="PRINTS" id="PR00064">
    <property type="entry name" value="RIBOSOMALL35"/>
</dbReference>
<dbReference type="HAMAP" id="MF_00514">
    <property type="entry name" value="Ribosomal_bL35"/>
    <property type="match status" value="1"/>
</dbReference>
<dbReference type="PANTHER" id="PTHR33343">
    <property type="entry name" value="54S RIBOSOMAL PROTEIN BL35M"/>
    <property type="match status" value="1"/>
</dbReference>
<dbReference type="EMBL" id="JAIQ01000175">
    <property type="protein sequence ID" value="KLD95891.1"/>
    <property type="molecule type" value="Genomic_DNA"/>
</dbReference>
<evidence type="ECO:0000256" key="1">
    <source>
        <dbReference type="ARBA" id="ARBA00006598"/>
    </source>
</evidence>
<evidence type="ECO:0000256" key="2">
    <source>
        <dbReference type="ARBA" id="ARBA00022980"/>
    </source>
</evidence>
<dbReference type="SUPFAM" id="SSF143034">
    <property type="entry name" value="L35p-like"/>
    <property type="match status" value="1"/>
</dbReference>
<dbReference type="InterPro" id="IPR001706">
    <property type="entry name" value="Ribosomal_bL35"/>
</dbReference>
<accession>A0A0G9JNP2</accession>
<name>A0A0G9JNP2_9BACT</name>
<evidence type="ECO:0000256" key="6">
    <source>
        <dbReference type="RuleBase" id="RU000568"/>
    </source>
</evidence>
<dbReference type="GO" id="GO:0003735">
    <property type="term" value="F:structural constituent of ribosome"/>
    <property type="evidence" value="ECO:0007669"/>
    <property type="project" value="InterPro"/>
</dbReference>
<evidence type="ECO:0000256" key="4">
    <source>
        <dbReference type="ARBA" id="ARBA00071664"/>
    </source>
</evidence>
<evidence type="ECO:0000256" key="5">
    <source>
        <dbReference type="HAMAP-Rule" id="MF_00514"/>
    </source>
</evidence>
<gene>
    <name evidence="5" type="primary">rpmI</name>
    <name evidence="7" type="ORF">AA20_13375</name>
</gene>
<sequence>MPKMKSVKGAVKRFKVKKNGTIKRGSAFRSHILTKMSQKRKRNLRGPKTVHSTNVAGILSTLCKA</sequence>
<evidence type="ECO:0000256" key="3">
    <source>
        <dbReference type="ARBA" id="ARBA00023274"/>
    </source>
</evidence>
<dbReference type="InterPro" id="IPR018265">
    <property type="entry name" value="Ribosomal_bL35_CS"/>
</dbReference>
<dbReference type="GeneID" id="24303966"/>
<comment type="caution">
    <text evidence="7">The sequence shown here is derived from an EMBL/GenBank/DDBJ whole genome shotgun (WGS) entry which is preliminary data.</text>
</comment>
<dbReference type="SMR" id="A0A0G9JNP2"/>
<dbReference type="Gene3D" id="4.10.410.60">
    <property type="match status" value="1"/>
</dbReference>
<organism evidence="7 8">
    <name type="scientific">Aliarcobacter butzleri L348</name>
    <dbReference type="NCBI Taxonomy" id="1447256"/>
    <lineage>
        <taxon>Bacteria</taxon>
        <taxon>Pseudomonadati</taxon>
        <taxon>Campylobacterota</taxon>
        <taxon>Epsilonproteobacteria</taxon>
        <taxon>Campylobacterales</taxon>
        <taxon>Arcobacteraceae</taxon>
        <taxon>Aliarcobacter</taxon>
    </lineage>
</organism>
<dbReference type="PANTHER" id="PTHR33343:SF1">
    <property type="entry name" value="LARGE RIBOSOMAL SUBUNIT PROTEIN BL35M"/>
    <property type="match status" value="1"/>
</dbReference>
<dbReference type="GO" id="GO:0022625">
    <property type="term" value="C:cytosolic large ribosomal subunit"/>
    <property type="evidence" value="ECO:0007669"/>
    <property type="project" value="TreeGrafter"/>
</dbReference>
<evidence type="ECO:0000313" key="7">
    <source>
        <dbReference type="EMBL" id="KLD95891.1"/>
    </source>
</evidence>
<dbReference type="GO" id="GO:0006412">
    <property type="term" value="P:translation"/>
    <property type="evidence" value="ECO:0007669"/>
    <property type="project" value="UniProtKB-UniRule"/>
</dbReference>
<dbReference type="AlphaFoldDB" id="A0A0G9JNP2"/>
<evidence type="ECO:0000313" key="8">
    <source>
        <dbReference type="Proteomes" id="UP000035514"/>
    </source>
</evidence>
<comment type="similarity">
    <text evidence="1 5 6">Belongs to the bacterial ribosomal protein bL35 family.</text>
</comment>
<proteinExistence type="inferred from homology"/>
<dbReference type="InterPro" id="IPR021137">
    <property type="entry name" value="Ribosomal_bL35-like"/>
</dbReference>
<protein>
    <recommendedName>
        <fullName evidence="4 5">Large ribosomal subunit protein bL35</fullName>
    </recommendedName>
</protein>
<dbReference type="Proteomes" id="UP000035514">
    <property type="component" value="Unassembled WGS sequence"/>
</dbReference>
<keyword evidence="3 5" id="KW-0687">Ribonucleoprotein</keyword>
<keyword evidence="2 5" id="KW-0689">Ribosomal protein</keyword>
<dbReference type="PROSITE" id="PS00936">
    <property type="entry name" value="RIBOSOMAL_L35"/>
    <property type="match status" value="1"/>
</dbReference>
<dbReference type="RefSeq" id="WP_004510116.1">
    <property type="nucleotide sequence ID" value="NZ_JAIQ01000175.1"/>
</dbReference>
<dbReference type="NCBIfam" id="TIGR00001">
    <property type="entry name" value="rpmI_bact"/>
    <property type="match status" value="1"/>
</dbReference>